<evidence type="ECO:0000313" key="2">
    <source>
        <dbReference type="Ensembl" id="ENSCMUP00000029689.1"/>
    </source>
</evidence>
<feature type="region of interest" description="Disordered" evidence="1">
    <location>
        <begin position="411"/>
        <end position="457"/>
    </location>
</feature>
<organism evidence="2 3">
    <name type="scientific">Corvus moneduloides</name>
    <name type="common">New Caledonian crow</name>
    <dbReference type="NCBI Taxonomy" id="1196302"/>
    <lineage>
        <taxon>Eukaryota</taxon>
        <taxon>Metazoa</taxon>
        <taxon>Chordata</taxon>
        <taxon>Craniata</taxon>
        <taxon>Vertebrata</taxon>
        <taxon>Euteleostomi</taxon>
        <taxon>Archelosauria</taxon>
        <taxon>Archosauria</taxon>
        <taxon>Dinosauria</taxon>
        <taxon>Saurischia</taxon>
        <taxon>Theropoda</taxon>
        <taxon>Coelurosauria</taxon>
        <taxon>Aves</taxon>
        <taxon>Neognathae</taxon>
        <taxon>Neoaves</taxon>
        <taxon>Telluraves</taxon>
        <taxon>Australaves</taxon>
        <taxon>Passeriformes</taxon>
        <taxon>Corvoidea</taxon>
        <taxon>Corvidae</taxon>
        <taxon>Corvus</taxon>
    </lineage>
</organism>
<reference evidence="3" key="1">
    <citation type="submission" date="2019-10" db="EMBL/GenBank/DDBJ databases">
        <title>Corvus moneduloides (New Caledonian crow) genome, bCorMon1, primary haplotype.</title>
        <authorList>
            <person name="Rutz C."/>
            <person name="Fungtammasan C."/>
            <person name="Mountcastle J."/>
            <person name="Formenti G."/>
            <person name="Chow W."/>
            <person name="Howe K."/>
            <person name="Steele M.P."/>
            <person name="Fernandes J."/>
            <person name="Gilbert M.T.P."/>
            <person name="Fedrigo O."/>
            <person name="Jarvis E.D."/>
            <person name="Gemmell N."/>
        </authorList>
    </citation>
    <scope>NUCLEOTIDE SEQUENCE [LARGE SCALE GENOMIC DNA]</scope>
</reference>
<keyword evidence="3" id="KW-1185">Reference proteome</keyword>
<dbReference type="Proteomes" id="UP000694553">
    <property type="component" value="Unassembled WGS sequence"/>
</dbReference>
<accession>A0A8U7NWN2</accession>
<feature type="region of interest" description="Disordered" evidence="1">
    <location>
        <begin position="329"/>
        <end position="393"/>
    </location>
</feature>
<reference evidence="2" key="2">
    <citation type="submission" date="2025-08" db="UniProtKB">
        <authorList>
            <consortium name="Ensembl"/>
        </authorList>
    </citation>
    <scope>IDENTIFICATION</scope>
</reference>
<name>A0A8U7NWN2_CORMO</name>
<sequence>PPDHPGPPRPKSPRVPPTAPTPPVPPCPMFLHVHNTPMSPHAPMSPITLRTGNLGTWKAHNKEGLGTQDTGMGTWPRGHGDITGRMWGHRDMVGGHRTQTHWGHVGDTLITSTAVVKYSWHMRTVTSSPRVTVPAATKYPPKRSSASFRASAGNWGHRDTGCQPSPISLCPPAPCHHVPFPGHPSHAPQPQATMFSCPLFPHCWSPCPATPMPLSPCVPWPVSTVSLCPPAPVTTSPIPVPPSLYPHVPCSHVFIPLPPHPMWPPAAIHVPTYPPFPHHRSLSPCAPKVPMSPYSTGPAPSCIGQRLHLLQLVFLGEALPDARGDTGLVPKARVSDHSPGTSASPSAECAALASPVTRSATAPGVSPRLPPGPGKSPRSTAATAPRWSRSRARVSATAAMLSQTSSVMALRGQQGHGGTGSLAPRGVPVTPVSPTCRAPPAPGATRLPLRPPVSPGR</sequence>
<dbReference type="AlphaFoldDB" id="A0A8U7NWN2"/>
<dbReference type="Ensembl" id="ENSCMUT00000034946.1">
    <property type="protein sequence ID" value="ENSCMUP00000029689.1"/>
    <property type="gene ID" value="ENSCMUG00000020082.1"/>
</dbReference>
<feature type="region of interest" description="Disordered" evidence="1">
    <location>
        <begin position="1"/>
        <end position="23"/>
    </location>
</feature>
<feature type="region of interest" description="Disordered" evidence="1">
    <location>
        <begin position="135"/>
        <end position="157"/>
    </location>
</feature>
<proteinExistence type="predicted"/>
<reference evidence="2" key="3">
    <citation type="submission" date="2025-09" db="UniProtKB">
        <authorList>
            <consortium name="Ensembl"/>
        </authorList>
    </citation>
    <scope>IDENTIFICATION</scope>
</reference>
<protein>
    <submittedName>
        <fullName evidence="2">Uncharacterized protein</fullName>
    </submittedName>
</protein>
<evidence type="ECO:0000313" key="3">
    <source>
        <dbReference type="Proteomes" id="UP000694553"/>
    </source>
</evidence>
<evidence type="ECO:0000256" key="1">
    <source>
        <dbReference type="SAM" id="MobiDB-lite"/>
    </source>
</evidence>